<organism evidence="2 3">
    <name type="scientific">Pleurodeles waltl</name>
    <name type="common">Iberian ribbed newt</name>
    <dbReference type="NCBI Taxonomy" id="8319"/>
    <lineage>
        <taxon>Eukaryota</taxon>
        <taxon>Metazoa</taxon>
        <taxon>Chordata</taxon>
        <taxon>Craniata</taxon>
        <taxon>Vertebrata</taxon>
        <taxon>Euteleostomi</taxon>
        <taxon>Amphibia</taxon>
        <taxon>Batrachia</taxon>
        <taxon>Caudata</taxon>
        <taxon>Salamandroidea</taxon>
        <taxon>Salamandridae</taxon>
        <taxon>Pleurodelinae</taxon>
        <taxon>Pleurodeles</taxon>
    </lineage>
</organism>
<dbReference type="Pfam" id="PF03732">
    <property type="entry name" value="Retrotrans_gag"/>
    <property type="match status" value="1"/>
</dbReference>
<evidence type="ECO:0000313" key="2">
    <source>
        <dbReference type="EMBL" id="KAJ1127191.1"/>
    </source>
</evidence>
<dbReference type="EMBL" id="JANPWB010000011">
    <property type="protein sequence ID" value="KAJ1127191.1"/>
    <property type="molecule type" value="Genomic_DNA"/>
</dbReference>
<name>A0AAV7PFU9_PLEWA</name>
<dbReference type="InterPro" id="IPR005162">
    <property type="entry name" value="Retrotrans_gag_dom"/>
</dbReference>
<sequence length="284" mass="31667">MASIPALEPLVIDGPPSALAARWKEWVDRLETYFAATAVENDQCRPMLLHLGGAAVHKLGQSVVEEGPPYTYQSLKQALTAHFEPLANPDYERFLLRQARQFPHESVDAFYARLQDLSRTCTLVDVEDEVCAQFIQGCTSVKLREHILQVPGMSMVNILTLGRSKELSKVRAAHMEAALQMQVKVELMNAVTTAPGERKKYKSKTSTSPRFGYSCGGSFPHQGLEGRLSVLKVCRFERGYLKNGPQFESQARQARSSNDPKSGNCERKHLGISDFFCDNYVNGV</sequence>
<reference evidence="2" key="1">
    <citation type="journal article" date="2022" name="bioRxiv">
        <title>Sequencing and chromosome-scale assembly of the giantPleurodeles waltlgenome.</title>
        <authorList>
            <person name="Brown T."/>
            <person name="Elewa A."/>
            <person name="Iarovenko S."/>
            <person name="Subramanian E."/>
            <person name="Araus A.J."/>
            <person name="Petzold A."/>
            <person name="Susuki M."/>
            <person name="Suzuki K.-i.T."/>
            <person name="Hayashi T."/>
            <person name="Toyoda A."/>
            <person name="Oliveira C."/>
            <person name="Osipova E."/>
            <person name="Leigh N.D."/>
            <person name="Simon A."/>
            <person name="Yun M.H."/>
        </authorList>
    </citation>
    <scope>NUCLEOTIDE SEQUENCE</scope>
    <source>
        <strain evidence="2">20211129_DDA</strain>
        <tissue evidence="2">Liver</tissue>
    </source>
</reference>
<accession>A0AAV7PFU9</accession>
<dbReference type="AlphaFoldDB" id="A0AAV7PFU9"/>
<protein>
    <recommendedName>
        <fullName evidence="1">Retrotransposon gag domain-containing protein</fullName>
    </recommendedName>
</protein>
<gene>
    <name evidence="2" type="ORF">NDU88_005594</name>
</gene>
<dbReference type="PANTHER" id="PTHR33198:SF20">
    <property type="entry name" value="RETROTRANSPOSON GAG DOMAIN-CONTAINING PROTEIN"/>
    <property type="match status" value="1"/>
</dbReference>
<comment type="caution">
    <text evidence="2">The sequence shown here is derived from an EMBL/GenBank/DDBJ whole genome shotgun (WGS) entry which is preliminary data.</text>
</comment>
<dbReference type="Proteomes" id="UP001066276">
    <property type="component" value="Chromosome 7"/>
</dbReference>
<feature type="domain" description="Retrotransposon gag" evidence="1">
    <location>
        <begin position="50"/>
        <end position="137"/>
    </location>
</feature>
<evidence type="ECO:0000313" key="3">
    <source>
        <dbReference type="Proteomes" id="UP001066276"/>
    </source>
</evidence>
<evidence type="ECO:0000259" key="1">
    <source>
        <dbReference type="Pfam" id="PF03732"/>
    </source>
</evidence>
<proteinExistence type="predicted"/>
<keyword evidence="3" id="KW-1185">Reference proteome</keyword>
<dbReference type="PANTHER" id="PTHR33198">
    <property type="entry name" value="ANK_REP_REGION DOMAIN-CONTAINING PROTEIN-RELATED"/>
    <property type="match status" value="1"/>
</dbReference>